<dbReference type="EMBL" id="JACTSG010000004">
    <property type="protein sequence ID" value="MBK2302699.1"/>
    <property type="molecule type" value="Genomic_DNA"/>
</dbReference>
<protein>
    <recommendedName>
        <fullName evidence="3">Regulatory protein RecX</fullName>
    </recommendedName>
</protein>
<dbReference type="RefSeq" id="WP_200166900.1">
    <property type="nucleotide sequence ID" value="NZ_JACTSG010000004.1"/>
</dbReference>
<evidence type="ECO:0008006" key="3">
    <source>
        <dbReference type="Google" id="ProtNLM"/>
    </source>
</evidence>
<dbReference type="Proteomes" id="UP000760407">
    <property type="component" value="Unassembled WGS sequence"/>
</dbReference>
<sequence length="128" mass="14882">MGNNNETSGYKILSRYVGDSWARVICENVKTKSRGRLVIPYKTTDKIERFYEIIGDKKVADILIENFGGYRLFARRYRSKLYEKAIKTLKSKGFNDSQIAGIIRADIELLGYQHKRNKKNDNQLDLDI</sequence>
<evidence type="ECO:0000313" key="2">
    <source>
        <dbReference type="Proteomes" id="UP000760407"/>
    </source>
</evidence>
<keyword evidence="2" id="KW-1185">Reference proteome</keyword>
<evidence type="ECO:0000313" key="1">
    <source>
        <dbReference type="EMBL" id="MBK2302699.1"/>
    </source>
</evidence>
<gene>
    <name evidence="1" type="ORF">IBE52_07200</name>
</gene>
<accession>A0ABS1GCZ2</accession>
<name>A0ABS1GCZ2_9GAMM</name>
<comment type="caution">
    <text evidence="1">The sequence shown here is derived from an EMBL/GenBank/DDBJ whole genome shotgun (WGS) entry which is preliminary data.</text>
</comment>
<organism evidence="1 2">
    <name type="scientific">Francisella philomiragia</name>
    <dbReference type="NCBI Taxonomy" id="28110"/>
    <lineage>
        <taxon>Bacteria</taxon>
        <taxon>Pseudomonadati</taxon>
        <taxon>Pseudomonadota</taxon>
        <taxon>Gammaproteobacteria</taxon>
        <taxon>Thiotrichales</taxon>
        <taxon>Francisellaceae</taxon>
        <taxon>Francisella</taxon>
    </lineage>
</organism>
<proteinExistence type="predicted"/>
<reference evidence="1 2" key="1">
    <citation type="submission" date="2020-08" db="EMBL/GenBank/DDBJ databases">
        <title>Comparative genomics of Francisella species.</title>
        <authorList>
            <person name="Sahl J."/>
            <person name="Sjodin A."/>
            <person name="Wagner D."/>
            <person name="Forsman M."/>
        </authorList>
    </citation>
    <scope>NUCLEOTIDE SEQUENCE [LARGE SCALE GENOMIC DNA]</scope>
    <source>
        <strain evidence="1 2">F1093</strain>
    </source>
</reference>